<sequence length="429" mass="48288">MKIRKILLLGATFNTDNMGVSALAAGALTVLKKQYPAADIFFLDYGREAITSKLEIEGKTVFVPLINMRFSWKVFIPNNIAYLCLLAILTKCIGRNLGKGIFERNRWLSNIFEADIAFAVSGGDSFSDIYGIGRFFYVTLPQILLTIMDKRLIFLPQTIGPLNSRLSRLIAKFLMRHAEIIYSRDNEGISEALTLLNLKENETQKIRFCHDMGFVMEPHQPKCIELIGATEAELTNRTRPLIGLNVSGLLLLGGYNKNNMFNLKVDYQELIDSIIRFLIEEKQADMFLIPHVFGSHEESDSHAVNSVYERLKDKYPNRLFCVSGQYDQNEIKYVIGLCDFFIGSRMHACIAALSQAIPAIGISYSQKFIGVFESVGVGTLIADPKQLTIEEILTTVDKSLAAREEIKNHLQKTMPEIKENILGLLNGIE</sequence>
<gene>
    <name evidence="2" type="ORF">MGMO_57c00290</name>
</gene>
<dbReference type="PATRIC" id="fig|1116472.3.peg.1778"/>
<evidence type="ECO:0000259" key="1">
    <source>
        <dbReference type="Pfam" id="PF04230"/>
    </source>
</evidence>
<evidence type="ECO:0000313" key="3">
    <source>
        <dbReference type="Proteomes" id="UP000017842"/>
    </source>
</evidence>
<protein>
    <recommendedName>
        <fullName evidence="1">Polysaccharide pyruvyl transferase domain-containing protein</fullName>
    </recommendedName>
</protein>
<dbReference type="PANTHER" id="PTHR36836:SF1">
    <property type="entry name" value="COLANIC ACID BIOSYNTHESIS PROTEIN WCAK"/>
    <property type="match status" value="1"/>
</dbReference>
<dbReference type="Proteomes" id="UP000017842">
    <property type="component" value="Unassembled WGS sequence"/>
</dbReference>
<proteinExistence type="predicted"/>
<dbReference type="OrthoDB" id="1814359at2"/>
<reference evidence="2 3" key="1">
    <citation type="journal article" date="2013" name="Genome Announc.">
        <title>Draft Genome Sequence of the Methanotrophic Gammaproteobacterium Methyloglobulus morosus DSM 22980 Strain KoM1.</title>
        <authorList>
            <person name="Poehlein A."/>
            <person name="Deutzmann J.S."/>
            <person name="Daniel R."/>
            <person name="Simeonova D.D."/>
        </authorList>
    </citation>
    <scope>NUCLEOTIDE SEQUENCE [LARGE SCALE GENOMIC DNA]</scope>
    <source>
        <strain evidence="2 3">KoM1</strain>
    </source>
</reference>
<dbReference type="RefSeq" id="WP_023494548.1">
    <property type="nucleotide sequence ID" value="NZ_AYLO01000055.1"/>
</dbReference>
<dbReference type="STRING" id="1116472.MGMO_57c00290"/>
<name>V5BX59_9GAMM</name>
<comment type="caution">
    <text evidence="2">The sequence shown here is derived from an EMBL/GenBank/DDBJ whole genome shotgun (WGS) entry which is preliminary data.</text>
</comment>
<dbReference type="Pfam" id="PF04230">
    <property type="entry name" value="PS_pyruv_trans"/>
    <property type="match status" value="1"/>
</dbReference>
<dbReference type="EMBL" id="AYLO01000055">
    <property type="protein sequence ID" value="ESS72449.1"/>
    <property type="molecule type" value="Genomic_DNA"/>
</dbReference>
<feature type="domain" description="Polysaccharide pyruvyl transferase" evidence="1">
    <location>
        <begin position="17"/>
        <end position="365"/>
    </location>
</feature>
<accession>V5BX59</accession>
<evidence type="ECO:0000313" key="2">
    <source>
        <dbReference type="EMBL" id="ESS72449.1"/>
    </source>
</evidence>
<dbReference type="InterPro" id="IPR007345">
    <property type="entry name" value="Polysacch_pyruvyl_Trfase"/>
</dbReference>
<organism evidence="2 3">
    <name type="scientific">Methyloglobulus morosus KoM1</name>
    <dbReference type="NCBI Taxonomy" id="1116472"/>
    <lineage>
        <taxon>Bacteria</taxon>
        <taxon>Pseudomonadati</taxon>
        <taxon>Pseudomonadota</taxon>
        <taxon>Gammaproteobacteria</taxon>
        <taxon>Methylococcales</taxon>
        <taxon>Methylococcaceae</taxon>
        <taxon>Methyloglobulus</taxon>
    </lineage>
</organism>
<keyword evidence="3" id="KW-1185">Reference proteome</keyword>
<dbReference type="PANTHER" id="PTHR36836">
    <property type="entry name" value="COLANIC ACID BIOSYNTHESIS PROTEIN WCAK"/>
    <property type="match status" value="1"/>
</dbReference>
<dbReference type="eggNOG" id="COG2327">
    <property type="taxonomic scope" value="Bacteria"/>
</dbReference>
<dbReference type="AlphaFoldDB" id="V5BX59"/>